<feature type="binding site" evidence="17">
    <location>
        <position position="404"/>
    </location>
    <ligand>
        <name>(6S)-NADPHX</name>
        <dbReference type="ChEBI" id="CHEBI:64076"/>
    </ligand>
</feature>
<evidence type="ECO:0000256" key="2">
    <source>
        <dbReference type="ARBA" id="ARBA00000909"/>
    </source>
</evidence>
<feature type="binding site" evidence="18">
    <location>
        <position position="99"/>
    </location>
    <ligand>
        <name>K(+)</name>
        <dbReference type="ChEBI" id="CHEBI:29103"/>
    </ligand>
</feature>
<dbReference type="PROSITE" id="PS51383">
    <property type="entry name" value="YJEF_C_3"/>
    <property type="match status" value="1"/>
</dbReference>
<dbReference type="EC" id="4.2.1.136" evidence="19"/>
<dbReference type="Proteomes" id="UP000500930">
    <property type="component" value="Chromosome"/>
</dbReference>
<proteinExistence type="inferred from homology"/>
<dbReference type="PANTHER" id="PTHR12592">
    <property type="entry name" value="ATP-DEPENDENT (S)-NAD(P)H-HYDRATE DEHYDRATASE FAMILY MEMBER"/>
    <property type="match status" value="1"/>
</dbReference>
<dbReference type="GO" id="GO:0046872">
    <property type="term" value="F:metal ion binding"/>
    <property type="evidence" value="ECO:0007669"/>
    <property type="project" value="UniProtKB-UniRule"/>
</dbReference>
<dbReference type="InterPro" id="IPR036652">
    <property type="entry name" value="YjeF_N_dom_sf"/>
</dbReference>
<feature type="domain" description="YjeF N-terminal" evidence="21">
    <location>
        <begin position="5"/>
        <end position="189"/>
    </location>
</feature>
<comment type="catalytic activity">
    <reaction evidence="15 17 19">
        <text>(6S)-NADHX + ADP = AMP + phosphate + NADH + H(+)</text>
        <dbReference type="Rhea" id="RHEA:32223"/>
        <dbReference type="ChEBI" id="CHEBI:15378"/>
        <dbReference type="ChEBI" id="CHEBI:43474"/>
        <dbReference type="ChEBI" id="CHEBI:57945"/>
        <dbReference type="ChEBI" id="CHEBI:64074"/>
        <dbReference type="ChEBI" id="CHEBI:456215"/>
        <dbReference type="ChEBI" id="CHEBI:456216"/>
        <dbReference type="EC" id="4.2.1.136"/>
    </reaction>
</comment>
<dbReference type="InterPro" id="IPR030677">
    <property type="entry name" value="Nnr"/>
</dbReference>
<feature type="domain" description="YjeF C-terminal" evidence="20">
    <location>
        <begin position="194"/>
        <end position="458"/>
    </location>
</feature>
<dbReference type="GO" id="GO:0110051">
    <property type="term" value="P:metabolite repair"/>
    <property type="evidence" value="ECO:0007669"/>
    <property type="project" value="TreeGrafter"/>
</dbReference>
<comment type="catalytic activity">
    <reaction evidence="1 18 19">
        <text>(6R)-NADHX = (6S)-NADHX</text>
        <dbReference type="Rhea" id="RHEA:32215"/>
        <dbReference type="ChEBI" id="CHEBI:64074"/>
        <dbReference type="ChEBI" id="CHEBI:64075"/>
        <dbReference type="EC" id="5.1.99.6"/>
    </reaction>
</comment>
<dbReference type="GO" id="GO:0052855">
    <property type="term" value="F:ADP-dependent NAD(P)H-hydrate dehydratase activity"/>
    <property type="evidence" value="ECO:0007669"/>
    <property type="project" value="UniProtKB-UniRule"/>
</dbReference>
<comment type="catalytic activity">
    <reaction evidence="16 17 19">
        <text>(6S)-NADPHX + ADP = AMP + phosphate + NADPH + H(+)</text>
        <dbReference type="Rhea" id="RHEA:32235"/>
        <dbReference type="ChEBI" id="CHEBI:15378"/>
        <dbReference type="ChEBI" id="CHEBI:43474"/>
        <dbReference type="ChEBI" id="CHEBI:57783"/>
        <dbReference type="ChEBI" id="CHEBI:64076"/>
        <dbReference type="ChEBI" id="CHEBI:456215"/>
        <dbReference type="ChEBI" id="CHEBI:456216"/>
        <dbReference type="EC" id="4.2.1.136"/>
    </reaction>
</comment>
<dbReference type="PROSITE" id="PS51385">
    <property type="entry name" value="YJEF_N"/>
    <property type="match status" value="1"/>
</dbReference>
<evidence type="ECO:0000256" key="4">
    <source>
        <dbReference type="ARBA" id="ARBA00009524"/>
    </source>
</evidence>
<evidence type="ECO:0000256" key="15">
    <source>
        <dbReference type="ARBA" id="ARBA00048238"/>
    </source>
</evidence>
<evidence type="ECO:0000313" key="22">
    <source>
        <dbReference type="EMBL" id="QJC27524.1"/>
    </source>
</evidence>
<keyword evidence="12 17" id="KW-0456">Lyase</keyword>
<comment type="function">
    <text evidence="14 19">Bifunctional enzyme that catalyzes the epimerization of the S- and R-forms of NAD(P)HX and the dehydration of the S-form of NAD(P)HX at the expense of ADP, which is converted to AMP. This allows the repair of both epimers of NAD(P)HX, a damaged form of NAD(P)H that is a result of enzymatic or heat-dependent hydration.</text>
</comment>
<dbReference type="Pfam" id="PF01256">
    <property type="entry name" value="Carb_kinase"/>
    <property type="match status" value="1"/>
</dbReference>
<evidence type="ECO:0000256" key="10">
    <source>
        <dbReference type="ARBA" id="ARBA00023027"/>
    </source>
</evidence>
<comment type="caution">
    <text evidence="18">Lacks conserved residue(s) required for the propagation of feature annotation.</text>
</comment>
<comment type="similarity">
    <text evidence="17">Belongs to the NnrD/CARKD family.</text>
</comment>
<evidence type="ECO:0000256" key="19">
    <source>
        <dbReference type="PIRNR" id="PIRNR017184"/>
    </source>
</evidence>
<dbReference type="KEGG" id="aplt:ANPL_02215"/>
<feature type="binding site" evidence="18">
    <location>
        <begin position="103"/>
        <end position="109"/>
    </location>
    <ligand>
        <name>(6S)-NADPHX</name>
        <dbReference type="ChEBI" id="CHEBI:64076"/>
    </ligand>
</feature>
<keyword evidence="13" id="KW-0511">Multifunctional enzyme</keyword>
<keyword evidence="7 17" id="KW-0067">ATP-binding</keyword>
<dbReference type="RefSeq" id="WP_169193158.1">
    <property type="nucleotide sequence ID" value="NZ_CP046391.1"/>
</dbReference>
<evidence type="ECO:0000256" key="3">
    <source>
        <dbReference type="ARBA" id="ARBA00006001"/>
    </source>
</evidence>
<feature type="binding site" evidence="18">
    <location>
        <position position="132"/>
    </location>
    <ligand>
        <name>(6S)-NADPHX</name>
        <dbReference type="ChEBI" id="CHEBI:64076"/>
    </ligand>
</feature>
<evidence type="ECO:0000256" key="7">
    <source>
        <dbReference type="ARBA" id="ARBA00022840"/>
    </source>
</evidence>
<feature type="binding site" evidence="18">
    <location>
        <position position="135"/>
    </location>
    <ligand>
        <name>K(+)</name>
        <dbReference type="ChEBI" id="CHEBI:29103"/>
    </ligand>
</feature>
<keyword evidence="23" id="KW-1185">Reference proteome</keyword>
<dbReference type="AlphaFoldDB" id="A0A858PY73"/>
<dbReference type="HAMAP" id="MF_01966">
    <property type="entry name" value="NADHX_epimerase"/>
    <property type="match status" value="1"/>
</dbReference>
<dbReference type="SUPFAM" id="SSF53613">
    <property type="entry name" value="Ribokinase-like"/>
    <property type="match status" value="1"/>
</dbReference>
<evidence type="ECO:0000256" key="12">
    <source>
        <dbReference type="ARBA" id="ARBA00023239"/>
    </source>
</evidence>
<gene>
    <name evidence="18 22" type="primary">nnrE</name>
    <name evidence="17" type="synonym">nnrD</name>
    <name evidence="22" type="ORF">ANPL_02215</name>
</gene>
<dbReference type="HAMAP" id="MF_01965">
    <property type="entry name" value="NADHX_dehydratase"/>
    <property type="match status" value="1"/>
</dbReference>
<evidence type="ECO:0000256" key="8">
    <source>
        <dbReference type="ARBA" id="ARBA00022857"/>
    </source>
</evidence>
<evidence type="ECO:0000256" key="5">
    <source>
        <dbReference type="ARBA" id="ARBA00022723"/>
    </source>
</evidence>
<name>A0A858PY73_9RICK</name>
<comment type="catalytic activity">
    <reaction evidence="2 18 19">
        <text>(6R)-NADPHX = (6S)-NADPHX</text>
        <dbReference type="Rhea" id="RHEA:32227"/>
        <dbReference type="ChEBI" id="CHEBI:64076"/>
        <dbReference type="ChEBI" id="CHEBI:64077"/>
        <dbReference type="EC" id="5.1.99.6"/>
    </reaction>
</comment>
<comment type="similarity">
    <text evidence="3 19">In the N-terminal section; belongs to the NnrE/AIBP family.</text>
</comment>
<evidence type="ECO:0000256" key="14">
    <source>
        <dbReference type="ARBA" id="ARBA00025153"/>
    </source>
</evidence>
<comment type="subunit">
    <text evidence="17">Homotetramer.</text>
</comment>
<dbReference type="InterPro" id="IPR029056">
    <property type="entry name" value="Ribokinase-like"/>
</dbReference>
<dbReference type="InterPro" id="IPR004443">
    <property type="entry name" value="YjeF_N_dom"/>
</dbReference>
<keyword evidence="11 18" id="KW-0413">Isomerase</keyword>
<dbReference type="EMBL" id="CP046391">
    <property type="protein sequence ID" value="QJC27524.1"/>
    <property type="molecule type" value="Genomic_DNA"/>
</dbReference>
<evidence type="ECO:0000256" key="6">
    <source>
        <dbReference type="ARBA" id="ARBA00022741"/>
    </source>
</evidence>
<accession>A0A858PY73</accession>
<keyword evidence="10 17" id="KW-0520">NAD</keyword>
<sequence length="464" mass="48872">MSLILSAVQLRICEEKSSVPVERLIERAAAAVVGEITKNFAKASVLVLCGPGNNGKEGSVTAELLKKRGWPVRVLGYGALGLCPLECDRFAIEESIVIDAIFGLGLSRPLRADLQGVVEKINASRRFVISIDTPTGINSDTGEVMGSAIMADMTVTFSCLKFAHVVSPGRQYCGVVHIKDIGLDIENSRSFSNAPALWSGHLPCLTHKSHKYNRGYAVVYSFGMRSAGAVKLAALAALRTGPGAVAVVCSNEELIVYAASLTSVMYKLHEEVVSDSRVTAVLIGPGGGPSFASLKDTVLQVLGGDDRRGYVLDAGAITAFQSCPAALFACIRGRRVIMTPHEGEFRQIFPYLSGSIVERAISAARESGAVVVLKGHDTVIAAPDGRLAVNNNAPASLATIGSGDVLAGMITGLLAAGMDEFHAACCAVWMHGECGKKYKLGLIADDIISSIPEVYSNIGTYSAL</sequence>
<feature type="binding site" evidence="17">
    <location>
        <position position="403"/>
    </location>
    <ligand>
        <name>AMP</name>
        <dbReference type="ChEBI" id="CHEBI:456215"/>
    </ligand>
</feature>
<feature type="binding site" evidence="17">
    <location>
        <position position="341"/>
    </location>
    <ligand>
        <name>(6S)-NADPHX</name>
        <dbReference type="ChEBI" id="CHEBI:64076"/>
    </ligand>
</feature>
<protein>
    <recommendedName>
        <fullName evidence="19">Bifunctional NAD(P)H-hydrate repair enzyme</fullName>
    </recommendedName>
    <alternativeName>
        <fullName evidence="19">Nicotinamide nucleotide repair protein</fullName>
    </alternativeName>
    <domain>
        <recommendedName>
            <fullName evidence="19">ADP-dependent (S)-NAD(P)H-hydrate dehydratase</fullName>
            <ecNumber evidence="19">4.2.1.136</ecNumber>
        </recommendedName>
        <alternativeName>
            <fullName evidence="19">ADP-dependent NAD(P)HX dehydratase</fullName>
        </alternativeName>
    </domain>
    <domain>
        <recommendedName>
            <fullName evidence="19">NAD(P)H-hydrate epimerase</fullName>
            <ecNumber evidence="19">5.1.99.6</ecNumber>
        </recommendedName>
    </domain>
</protein>
<dbReference type="Gene3D" id="3.40.50.10260">
    <property type="entry name" value="YjeF N-terminal domain"/>
    <property type="match status" value="2"/>
</dbReference>
<comment type="cofactor">
    <cofactor evidence="18 19">
        <name>K(+)</name>
        <dbReference type="ChEBI" id="CHEBI:29103"/>
    </cofactor>
    <text evidence="18 19">Binds 1 potassium ion per subunit.</text>
</comment>
<dbReference type="NCBIfam" id="TIGR00196">
    <property type="entry name" value="yjeF_cterm"/>
    <property type="match status" value="1"/>
</dbReference>
<comment type="function">
    <text evidence="18">Catalyzes the epimerization of the S- and R-forms of NAD(P)HX, a damaged form of NAD(P)H that is a result of enzymatic or heat-dependent hydration. This is a prerequisite for the S-specific NAD(P)H-hydrate dehydratase to allow the repair of both epimers of NAD(P)HX.</text>
</comment>
<dbReference type="Pfam" id="PF03853">
    <property type="entry name" value="YjeF_N"/>
    <property type="match status" value="2"/>
</dbReference>
<feature type="binding site" evidence="17">
    <location>
        <position position="229"/>
    </location>
    <ligand>
        <name>(6S)-NADPHX</name>
        <dbReference type="ChEBI" id="CHEBI:64076"/>
    </ligand>
</feature>
<comment type="similarity">
    <text evidence="4 19">In the C-terminal section; belongs to the NnrD/CARKD family.</text>
</comment>
<organism evidence="22 23">
    <name type="scientific">Anaplasma platys</name>
    <dbReference type="NCBI Taxonomy" id="949"/>
    <lineage>
        <taxon>Bacteria</taxon>
        <taxon>Pseudomonadati</taxon>
        <taxon>Pseudomonadota</taxon>
        <taxon>Alphaproteobacteria</taxon>
        <taxon>Rickettsiales</taxon>
        <taxon>Anaplasmataceae</taxon>
        <taxon>Anaplasma</taxon>
    </lineage>
</organism>
<dbReference type="SUPFAM" id="SSF64153">
    <property type="entry name" value="YjeF N-terminal domain-like"/>
    <property type="match status" value="1"/>
</dbReference>
<reference evidence="22 23" key="1">
    <citation type="journal article" date="2020" name="Pathogens">
        <title>First Whole Genome Sequence of Anaplasma platys, an Obligate Intracellular Rickettsial Pathogen of Dogs.</title>
        <authorList>
            <person name="Llanes A."/>
            <person name="Rajeev S."/>
        </authorList>
    </citation>
    <scope>NUCLEOTIDE SEQUENCE [LARGE SCALE GENOMIC DNA]</scope>
    <source>
        <strain evidence="22 23">S3</strain>
    </source>
</reference>
<evidence type="ECO:0000256" key="18">
    <source>
        <dbReference type="HAMAP-Rule" id="MF_01966"/>
    </source>
</evidence>
<dbReference type="GO" id="GO:0052856">
    <property type="term" value="F:NAD(P)HX epimerase activity"/>
    <property type="evidence" value="ECO:0007669"/>
    <property type="project" value="UniProtKB-UniRule"/>
</dbReference>
<evidence type="ECO:0000256" key="17">
    <source>
        <dbReference type="HAMAP-Rule" id="MF_01965"/>
    </source>
</evidence>
<comment type="cofactor">
    <cofactor evidence="17">
        <name>Mg(2+)</name>
        <dbReference type="ChEBI" id="CHEBI:18420"/>
    </cofactor>
</comment>
<dbReference type="CDD" id="cd01171">
    <property type="entry name" value="YXKO-related"/>
    <property type="match status" value="1"/>
</dbReference>
<comment type="function">
    <text evidence="17">Catalyzes the dehydration of the S-form of NAD(P)HX at the expense of ADP, which is converted to AMP. Together with NAD(P)HX epimerase, which catalyzes the epimerization of the S- and R-forms, the enzyme allows the repair of both epimers of NAD(P)HX, a damaged form of NAD(P)H that is a result of enzymatic or heat-dependent hydration.</text>
</comment>
<feature type="binding site" evidence="18">
    <location>
        <begin position="53"/>
        <end position="57"/>
    </location>
    <ligand>
        <name>(6S)-NADPHX</name>
        <dbReference type="ChEBI" id="CHEBI:64076"/>
    </ligand>
</feature>
<keyword evidence="6 17" id="KW-0547">Nucleotide-binding</keyword>
<feature type="binding site" evidence="18">
    <location>
        <position position="54"/>
    </location>
    <ligand>
        <name>K(+)</name>
        <dbReference type="ChEBI" id="CHEBI:29103"/>
    </ligand>
</feature>
<keyword evidence="5 18" id="KW-0479">Metal-binding</keyword>
<dbReference type="InterPro" id="IPR000631">
    <property type="entry name" value="CARKD"/>
</dbReference>
<evidence type="ECO:0000256" key="16">
    <source>
        <dbReference type="ARBA" id="ARBA00049209"/>
    </source>
</evidence>
<dbReference type="PIRSF" id="PIRSF017184">
    <property type="entry name" value="Nnr"/>
    <property type="match status" value="1"/>
</dbReference>
<feature type="binding site" evidence="17">
    <location>
        <begin position="374"/>
        <end position="378"/>
    </location>
    <ligand>
        <name>AMP</name>
        <dbReference type="ChEBI" id="CHEBI:456215"/>
    </ligand>
</feature>
<evidence type="ECO:0000259" key="21">
    <source>
        <dbReference type="PROSITE" id="PS51385"/>
    </source>
</evidence>
<evidence type="ECO:0000256" key="1">
    <source>
        <dbReference type="ARBA" id="ARBA00000013"/>
    </source>
</evidence>
<evidence type="ECO:0000313" key="23">
    <source>
        <dbReference type="Proteomes" id="UP000500930"/>
    </source>
</evidence>
<comment type="similarity">
    <text evidence="18">Belongs to the NnrE/AIBP family.</text>
</comment>
<dbReference type="EC" id="5.1.99.6" evidence="19"/>
<evidence type="ECO:0000259" key="20">
    <source>
        <dbReference type="PROSITE" id="PS51383"/>
    </source>
</evidence>
<dbReference type="PANTHER" id="PTHR12592:SF0">
    <property type="entry name" value="ATP-DEPENDENT (S)-NAD(P)H-HYDRATE DEHYDRATASE"/>
    <property type="match status" value="1"/>
</dbReference>
<dbReference type="GO" id="GO:0005524">
    <property type="term" value="F:ATP binding"/>
    <property type="evidence" value="ECO:0007669"/>
    <property type="project" value="UniProtKB-UniRule"/>
</dbReference>
<evidence type="ECO:0000256" key="11">
    <source>
        <dbReference type="ARBA" id="ARBA00023235"/>
    </source>
</evidence>
<dbReference type="GO" id="GO:0046496">
    <property type="term" value="P:nicotinamide nucleotide metabolic process"/>
    <property type="evidence" value="ECO:0007669"/>
    <property type="project" value="UniProtKB-UniRule"/>
</dbReference>
<keyword evidence="8 17" id="KW-0521">NADP</keyword>
<dbReference type="Gene3D" id="3.40.1190.20">
    <property type="match status" value="1"/>
</dbReference>
<feature type="binding site" evidence="17">
    <location>
        <position position="286"/>
    </location>
    <ligand>
        <name>(6S)-NADPHX</name>
        <dbReference type="ChEBI" id="CHEBI:64076"/>
    </ligand>
</feature>
<evidence type="ECO:0000256" key="9">
    <source>
        <dbReference type="ARBA" id="ARBA00022958"/>
    </source>
</evidence>
<evidence type="ECO:0000256" key="13">
    <source>
        <dbReference type="ARBA" id="ARBA00023268"/>
    </source>
</evidence>
<keyword evidence="9 18" id="KW-0630">Potassium</keyword>